<keyword evidence="3" id="KW-0808">Transferase</keyword>
<evidence type="ECO:0000259" key="2">
    <source>
        <dbReference type="Pfam" id="PF00534"/>
    </source>
</evidence>
<evidence type="ECO:0000313" key="4">
    <source>
        <dbReference type="Proteomes" id="UP000184092"/>
    </source>
</evidence>
<dbReference type="Gene3D" id="3.40.50.2000">
    <property type="entry name" value="Glycogen Phosphorylase B"/>
    <property type="match status" value="2"/>
</dbReference>
<reference evidence="4" key="1">
    <citation type="submission" date="2016-11" db="EMBL/GenBank/DDBJ databases">
        <authorList>
            <person name="Varghese N."/>
            <person name="Submissions S."/>
        </authorList>
    </citation>
    <scope>NUCLEOTIDE SEQUENCE [LARGE SCALE GENOMIC DNA]</scope>
    <source>
        <strain evidence="4">CGMCC 1.2749</strain>
    </source>
</reference>
<dbReference type="OrthoDB" id="9811239at2"/>
<sequence>MVVIANTLVPNGGTTFLVRMAREYQQRSKKIKIIVLYDNFSAEHLNDLTKYADVFFIKDFTSNFFSYFSKSQLFPFIINLKNEKIKQLVGNENTIHVMGIFGFILAKRIQKIIPAVKITVGVYHQNEFMYKSIKGFFNKWIFDEISKLNYNYLIFFNNSMRLAYGDYFNEVFLDAPLLPIGIPLKKELVTQKEYTPQLIISVGNLVGFKTYNKHIIGILPEILKMYPDIQYHIYGAGEELNKIKDLITSLNLSNYVILKGILDYNKFDEIVSKAHVFIGNGTAVLEAANIGVPSITGIESCELAVSYGFVSDIDGFDYNEYVPNKKTFEFKSLLNNLFQGGDSERERVGALCKAGVKKFDISNTINGFDEINAMKNSEELGFISRTALARLFLSFLFIGILDVLKIDSRFKFRRNQG</sequence>
<accession>A0A1M7MS17</accession>
<dbReference type="EMBL" id="FRCL01000009">
    <property type="protein sequence ID" value="SHM93877.1"/>
    <property type="molecule type" value="Genomic_DNA"/>
</dbReference>
<dbReference type="PANTHER" id="PTHR12526">
    <property type="entry name" value="GLYCOSYLTRANSFERASE"/>
    <property type="match status" value="1"/>
</dbReference>
<dbReference type="GO" id="GO:0016757">
    <property type="term" value="F:glycosyltransferase activity"/>
    <property type="evidence" value="ECO:0007669"/>
    <property type="project" value="InterPro"/>
</dbReference>
<dbReference type="Pfam" id="PF00534">
    <property type="entry name" value="Glycos_transf_1"/>
    <property type="match status" value="1"/>
</dbReference>
<name>A0A1M7MS17_9FLAO</name>
<protein>
    <submittedName>
        <fullName evidence="3">1,2-diacylglycerol 3-alpha-glucosyltransferase</fullName>
    </submittedName>
</protein>
<dbReference type="Proteomes" id="UP000184092">
    <property type="component" value="Unassembled WGS sequence"/>
</dbReference>
<dbReference type="SUPFAM" id="SSF53756">
    <property type="entry name" value="UDP-Glycosyltransferase/glycogen phosphorylase"/>
    <property type="match status" value="1"/>
</dbReference>
<feature type="transmembrane region" description="Helical" evidence="1">
    <location>
        <begin position="387"/>
        <end position="404"/>
    </location>
</feature>
<keyword evidence="1" id="KW-1133">Transmembrane helix</keyword>
<dbReference type="InterPro" id="IPR001296">
    <property type="entry name" value="Glyco_trans_1"/>
</dbReference>
<keyword evidence="1" id="KW-0812">Transmembrane</keyword>
<dbReference type="STRING" id="178356.SAMN05216269_10926"/>
<proteinExistence type="predicted"/>
<organism evidence="3 4">
    <name type="scientific">Flavobacterium xinjiangense</name>
    <dbReference type="NCBI Taxonomy" id="178356"/>
    <lineage>
        <taxon>Bacteria</taxon>
        <taxon>Pseudomonadati</taxon>
        <taxon>Bacteroidota</taxon>
        <taxon>Flavobacteriia</taxon>
        <taxon>Flavobacteriales</taxon>
        <taxon>Flavobacteriaceae</taxon>
        <taxon>Flavobacterium</taxon>
    </lineage>
</organism>
<keyword evidence="4" id="KW-1185">Reference proteome</keyword>
<keyword evidence="1" id="KW-0472">Membrane</keyword>
<evidence type="ECO:0000313" key="3">
    <source>
        <dbReference type="EMBL" id="SHM93877.1"/>
    </source>
</evidence>
<dbReference type="AlphaFoldDB" id="A0A1M7MS17"/>
<evidence type="ECO:0000256" key="1">
    <source>
        <dbReference type="SAM" id="Phobius"/>
    </source>
</evidence>
<dbReference type="PANTHER" id="PTHR12526:SF630">
    <property type="entry name" value="GLYCOSYLTRANSFERASE"/>
    <property type="match status" value="1"/>
</dbReference>
<feature type="domain" description="Glycosyl transferase family 1" evidence="2">
    <location>
        <begin position="193"/>
        <end position="296"/>
    </location>
</feature>
<gene>
    <name evidence="3" type="ORF">SAMN05216269_10926</name>
</gene>